<reference evidence="1 2" key="1">
    <citation type="submission" date="2015-05" db="EMBL/GenBank/DDBJ databases">
        <title>Evolution of Trichinella species and genotypes.</title>
        <authorList>
            <person name="Korhonen P.K."/>
            <person name="Edoardo P."/>
            <person name="Giuseppe L.R."/>
            <person name="Gasser R.B."/>
        </authorList>
    </citation>
    <scope>NUCLEOTIDE SEQUENCE [LARGE SCALE GENOMIC DNA]</scope>
    <source>
        <strain evidence="1">ISS10</strain>
    </source>
</reference>
<dbReference type="AlphaFoldDB" id="A0A0V1KXP3"/>
<organism evidence="1 2">
    <name type="scientific">Trichinella nativa</name>
    <dbReference type="NCBI Taxonomy" id="6335"/>
    <lineage>
        <taxon>Eukaryota</taxon>
        <taxon>Metazoa</taxon>
        <taxon>Ecdysozoa</taxon>
        <taxon>Nematoda</taxon>
        <taxon>Enoplea</taxon>
        <taxon>Dorylaimia</taxon>
        <taxon>Trichinellida</taxon>
        <taxon>Trichinellidae</taxon>
        <taxon>Trichinella</taxon>
    </lineage>
</organism>
<dbReference type="Proteomes" id="UP000054721">
    <property type="component" value="Unassembled WGS sequence"/>
</dbReference>
<comment type="caution">
    <text evidence="1">The sequence shown here is derived from an EMBL/GenBank/DDBJ whole genome shotgun (WGS) entry which is preliminary data.</text>
</comment>
<sequence length="107" mass="12129">MSRVRHGNAAAQIEVTIDRRMGQQSLTRYKWAPARETAIPHILQPFNRHIGARQCCFHPVSGLLRCQWAVASLTHMDSAIQEQFTASLEDNVKHYEALKAGLKMFIA</sequence>
<protein>
    <submittedName>
        <fullName evidence="1">Uncharacterized protein</fullName>
    </submittedName>
</protein>
<gene>
    <name evidence="1" type="ORF">T02_16255</name>
</gene>
<accession>A0A0V1KXP3</accession>
<name>A0A0V1KXP3_9BILA</name>
<proteinExistence type="predicted"/>
<evidence type="ECO:0000313" key="1">
    <source>
        <dbReference type="EMBL" id="KRZ52089.1"/>
    </source>
</evidence>
<keyword evidence="2" id="KW-1185">Reference proteome</keyword>
<dbReference type="EMBL" id="JYDW01000204">
    <property type="protein sequence ID" value="KRZ52089.1"/>
    <property type="molecule type" value="Genomic_DNA"/>
</dbReference>
<evidence type="ECO:0000313" key="2">
    <source>
        <dbReference type="Proteomes" id="UP000054721"/>
    </source>
</evidence>